<dbReference type="CTD" id="36339322"/>
<sequence>MNKMTFVNQVKHLNLGCIFARLVFYKPRCLGLISRRYFNNVGNQMQEIFHLLIPSLINEHPAISYAIKCNILENLSEPITKSCVSTYVNFEFILIRAIRIIQSQNVTVMTSSSNTISIND</sequence>
<protein>
    <submittedName>
        <fullName evidence="1">Uncharacterized protein</fullName>
    </submittedName>
</protein>
<evidence type="ECO:0000313" key="1">
    <source>
        <dbReference type="EMBL" id="EUB61543.1"/>
    </source>
</evidence>
<accession>W6UKE5</accession>
<dbReference type="Proteomes" id="UP000019149">
    <property type="component" value="Unassembled WGS sequence"/>
</dbReference>
<dbReference type="KEGG" id="egl:EGR_03607"/>
<dbReference type="AlphaFoldDB" id="W6UKE5"/>
<keyword evidence="2" id="KW-1185">Reference proteome</keyword>
<reference evidence="1 2" key="1">
    <citation type="journal article" date="2013" name="Nat. Genet.">
        <title>The genome of the hydatid tapeworm Echinococcus granulosus.</title>
        <authorList>
            <person name="Zheng H."/>
            <person name="Zhang W."/>
            <person name="Zhang L."/>
            <person name="Zhang Z."/>
            <person name="Li J."/>
            <person name="Lu G."/>
            <person name="Zhu Y."/>
            <person name="Wang Y."/>
            <person name="Huang Y."/>
            <person name="Liu J."/>
            <person name="Kang H."/>
            <person name="Chen J."/>
            <person name="Wang L."/>
            <person name="Chen A."/>
            <person name="Yu S."/>
            <person name="Gao Z."/>
            <person name="Jin L."/>
            <person name="Gu W."/>
            <person name="Wang Z."/>
            <person name="Zhao L."/>
            <person name="Shi B."/>
            <person name="Wen H."/>
            <person name="Lin R."/>
            <person name="Jones M.K."/>
            <person name="Brejova B."/>
            <person name="Vinar T."/>
            <person name="Zhao G."/>
            <person name="McManus D.P."/>
            <person name="Chen Z."/>
            <person name="Zhou Y."/>
            <person name="Wang S."/>
        </authorList>
    </citation>
    <scope>NUCLEOTIDE SEQUENCE [LARGE SCALE GENOMIC DNA]</scope>
</reference>
<organism evidence="1 2">
    <name type="scientific">Echinococcus granulosus</name>
    <name type="common">Hydatid tapeworm</name>
    <dbReference type="NCBI Taxonomy" id="6210"/>
    <lineage>
        <taxon>Eukaryota</taxon>
        <taxon>Metazoa</taxon>
        <taxon>Spiralia</taxon>
        <taxon>Lophotrochozoa</taxon>
        <taxon>Platyhelminthes</taxon>
        <taxon>Cestoda</taxon>
        <taxon>Eucestoda</taxon>
        <taxon>Cyclophyllidea</taxon>
        <taxon>Taeniidae</taxon>
        <taxon>Echinococcus</taxon>
        <taxon>Echinococcus granulosus group</taxon>
    </lineage>
</organism>
<dbReference type="GeneID" id="36339322"/>
<proteinExistence type="predicted"/>
<dbReference type="EMBL" id="APAU02000019">
    <property type="protein sequence ID" value="EUB61543.1"/>
    <property type="molecule type" value="Genomic_DNA"/>
</dbReference>
<evidence type="ECO:0000313" key="2">
    <source>
        <dbReference type="Proteomes" id="UP000019149"/>
    </source>
</evidence>
<name>W6UKE5_ECHGR</name>
<dbReference type="RefSeq" id="XP_024352739.1">
    <property type="nucleotide sequence ID" value="XM_024492856.1"/>
</dbReference>
<comment type="caution">
    <text evidence="1">The sequence shown here is derived from an EMBL/GenBank/DDBJ whole genome shotgun (WGS) entry which is preliminary data.</text>
</comment>
<gene>
    <name evidence="1" type="ORF">EGR_03607</name>
</gene>